<reference evidence="2 3" key="1">
    <citation type="submission" date="2020-01" db="EMBL/GenBank/DDBJ databases">
        <title>Comparative genomics of meat spoilage bacteria.</title>
        <authorList>
            <person name="Hilgarth M."/>
            <person name="Vogel R.F."/>
        </authorList>
    </citation>
    <scope>NUCLEOTIDE SEQUENCE [LARGE SCALE GENOMIC DNA]</scope>
    <source>
        <strain evidence="2 3">TMW2.2077</strain>
    </source>
</reference>
<dbReference type="Proteomes" id="UP000809529">
    <property type="component" value="Unassembled WGS sequence"/>
</dbReference>
<evidence type="ECO:0000313" key="3">
    <source>
        <dbReference type="Proteomes" id="UP000809529"/>
    </source>
</evidence>
<dbReference type="Pfam" id="PF13503">
    <property type="entry name" value="DUF4123"/>
    <property type="match status" value="1"/>
</dbReference>
<evidence type="ECO:0000313" key="2">
    <source>
        <dbReference type="EMBL" id="MBM1197260.1"/>
    </source>
</evidence>
<accession>A0ABS1ZMZ3</accession>
<proteinExistence type="predicted"/>
<keyword evidence="3" id="KW-1185">Reference proteome</keyword>
<dbReference type="EMBL" id="JAAEBW010000013">
    <property type="protein sequence ID" value="MBM1197260.1"/>
    <property type="molecule type" value="Genomic_DNA"/>
</dbReference>
<feature type="domain" description="DUF4123" evidence="1">
    <location>
        <begin position="21"/>
        <end position="133"/>
    </location>
</feature>
<name>A0ABS1ZMZ3_9PSED</name>
<gene>
    <name evidence="2" type="ORF">GYN02_19035</name>
</gene>
<organism evidence="2 3">
    <name type="scientific">Pseudomonas weihenstephanensis</name>
    <dbReference type="NCBI Taxonomy" id="1608994"/>
    <lineage>
        <taxon>Bacteria</taxon>
        <taxon>Pseudomonadati</taxon>
        <taxon>Pseudomonadota</taxon>
        <taxon>Gammaproteobacteria</taxon>
        <taxon>Pseudomonadales</taxon>
        <taxon>Pseudomonadaceae</taxon>
        <taxon>Pseudomonas</taxon>
    </lineage>
</organism>
<evidence type="ECO:0000259" key="1">
    <source>
        <dbReference type="Pfam" id="PF13503"/>
    </source>
</evidence>
<comment type="caution">
    <text evidence="2">The sequence shown here is derived from an EMBL/GenBank/DDBJ whole genome shotgun (WGS) entry which is preliminary data.</text>
</comment>
<protein>
    <submittedName>
        <fullName evidence="2">DUF4123 domain-containing protein</fullName>
    </submittedName>
</protein>
<dbReference type="InterPro" id="IPR025391">
    <property type="entry name" value="DUF4123"/>
</dbReference>
<sequence>METSLSESLSSELVAQGCTGLLMDAVTLLNLPHQLAQWTNPWIFEPLYTAPHMAGLESVSPRILKITDIQNPVLQDFLAHSHEEWGYLLLCDGTWQTLVQHMRWLTVARMPHGQDVFLKVADPAVMHAVLNNRACEQDATLFGPCRQILMADGIQGRWHAHNRPGSAPEPSHQTPYLLNAAQALAFDDVKFRGVVKDLDTHMRHYFSGYQGAATPAQRWVHLQGLATQAYERGFNSELDIIRYANIHGYLGEEALQIHLDLERILSTASPQTPSQRVEKAAHIARCRALSLREPE</sequence>